<dbReference type="EMBL" id="BGPR01035423">
    <property type="protein sequence ID" value="GBO10247.1"/>
    <property type="molecule type" value="Genomic_DNA"/>
</dbReference>
<evidence type="ECO:0000313" key="1">
    <source>
        <dbReference type="EMBL" id="GBO10247.1"/>
    </source>
</evidence>
<keyword evidence="2" id="KW-1185">Reference proteome</keyword>
<evidence type="ECO:0000313" key="2">
    <source>
        <dbReference type="Proteomes" id="UP000499080"/>
    </source>
</evidence>
<organism evidence="1 2">
    <name type="scientific">Araneus ventricosus</name>
    <name type="common">Orbweaver spider</name>
    <name type="synonym">Epeira ventricosa</name>
    <dbReference type="NCBI Taxonomy" id="182803"/>
    <lineage>
        <taxon>Eukaryota</taxon>
        <taxon>Metazoa</taxon>
        <taxon>Ecdysozoa</taxon>
        <taxon>Arthropoda</taxon>
        <taxon>Chelicerata</taxon>
        <taxon>Arachnida</taxon>
        <taxon>Araneae</taxon>
        <taxon>Araneomorphae</taxon>
        <taxon>Entelegynae</taxon>
        <taxon>Araneoidea</taxon>
        <taxon>Araneidae</taxon>
        <taxon>Araneus</taxon>
    </lineage>
</organism>
<dbReference type="PANTHER" id="PTHR45786:SF74">
    <property type="entry name" value="ATP-DEPENDENT DNA HELICASE"/>
    <property type="match status" value="1"/>
</dbReference>
<protein>
    <recommendedName>
        <fullName evidence="3">Helitron helicase-like domain-containing protein</fullName>
    </recommendedName>
</protein>
<reference evidence="1 2" key="1">
    <citation type="journal article" date="2019" name="Sci. Rep.">
        <title>Orb-weaving spider Araneus ventricosus genome elucidates the spidroin gene catalogue.</title>
        <authorList>
            <person name="Kono N."/>
            <person name="Nakamura H."/>
            <person name="Ohtoshi R."/>
            <person name="Moran D.A.P."/>
            <person name="Shinohara A."/>
            <person name="Yoshida Y."/>
            <person name="Fujiwara M."/>
            <person name="Mori M."/>
            <person name="Tomita M."/>
            <person name="Arakawa K."/>
        </authorList>
    </citation>
    <scope>NUCLEOTIDE SEQUENCE [LARGE SCALE GENOMIC DNA]</scope>
</reference>
<dbReference type="PANTHER" id="PTHR45786">
    <property type="entry name" value="DNA BINDING PROTEIN-LIKE"/>
    <property type="match status" value="1"/>
</dbReference>
<accession>A0A4Y2UFE0</accession>
<proteinExistence type="predicted"/>
<sequence>MQFSYEPSAYPRLYNAPNCSEVAAISQTVDGAPLSHRQITVYESGGNLKDIDHDSMHCEPMTYTLIWPYGEPGWHISMPTGGIRQAKIRHKLTMNEYVQYRIAVWGTEAPGDFNPIINASKLIQRIFVDYCLIEGDRLKFI</sequence>
<gene>
    <name evidence="1" type="ORF">AVEN_84489_1</name>
</gene>
<evidence type="ECO:0008006" key="3">
    <source>
        <dbReference type="Google" id="ProtNLM"/>
    </source>
</evidence>
<dbReference type="AlphaFoldDB" id="A0A4Y2UFE0"/>
<dbReference type="Proteomes" id="UP000499080">
    <property type="component" value="Unassembled WGS sequence"/>
</dbReference>
<name>A0A4Y2UFE0_ARAVE</name>
<comment type="caution">
    <text evidence="1">The sequence shown here is derived from an EMBL/GenBank/DDBJ whole genome shotgun (WGS) entry which is preliminary data.</text>
</comment>
<dbReference type="OrthoDB" id="6782819at2759"/>